<dbReference type="InterPro" id="IPR025410">
    <property type="entry name" value="Lant_dehyd"/>
</dbReference>
<dbReference type="Proteomes" id="UP000254374">
    <property type="component" value="Unassembled WGS sequence"/>
</dbReference>
<evidence type="ECO:0000313" key="5">
    <source>
        <dbReference type="Proteomes" id="UP000254374"/>
    </source>
</evidence>
<dbReference type="Pfam" id="PF13575">
    <property type="entry name" value="DUF4135"/>
    <property type="match status" value="2"/>
</dbReference>
<proteinExistence type="predicted"/>
<dbReference type="RefSeq" id="WP_058468534.1">
    <property type="nucleotide sequence ID" value="NZ_CAAAIX010000008.1"/>
</dbReference>
<evidence type="ECO:0000313" key="4">
    <source>
        <dbReference type="Proteomes" id="UP000186808"/>
    </source>
</evidence>
<sequence>MRARILFESKKLDEIEAFSPDARHVSAYAVLLRDLVQQLEKYFVKDEKNLKTYALQFFEPQSKIFTLDKKSLSLILEHLAGVMDQHIVSFIEYDLKHYREQEYGIPVDADYRTINKIMRELALNRRTEKKTMTENEEDAYFDFFLKEELKKYYAQRNDFAEYFAAHYPQMEQSLRQIQQDAIRNIEKMLQRIEQDFPLLEKGFLSHMIEPKLVGITPSGSDMHKQGQQVYFLTFRDKDEIELKIVYKPTSVQADTMLVGDVKKLKGLDASYEGHESLAELFNRRALETIPTYLILPRTDDPASESVTQHYGYIEFLPSQSHLDYDMATKAGRTKFHEALSLAALDENSSCILRTEKEAQQFSYIMGMTTLLIQSVSGSDFHHENLIVSRKKPTIIDAECIFNPLVTPTFSGCSFLFQPPQGPLTGAISPFSMNCETHYYHSDMNNKIEGAREFTAKNRAYYYDADTQQLTSYVVDQESFMAGYRHGLNVITEDNDFLAWFDQEKVREMCIRILPFATQDFGRQNIYYCSQNFSYDSFKEYADKKLKTGLQAYQDDLSQYDKIQSQKEDKCVKEEQCEARISRYLPVMPLPKAVIYSDENNHEGELLKEAASASIPYYCTRADDLQLYDFKGKPIFIPLKFFMAREEVFNQEYGEGIGIDANAFFMKSPLDFARERAAAIVRNQELRELMCEDAQNNLVLLHAGLDYHIELEAEYVVSMTVQPQVIANNSFAGG</sequence>
<evidence type="ECO:0000313" key="3">
    <source>
        <dbReference type="EMBL" id="STO23985.1"/>
    </source>
</evidence>
<reference evidence="2 4" key="1">
    <citation type="submission" date="2017-01" db="EMBL/GenBank/DDBJ databases">
        <authorList>
            <person name="Varghese N."/>
            <person name="Submissions S."/>
        </authorList>
    </citation>
    <scope>NUCLEOTIDE SEQUENCE [LARGE SCALE GENOMIC DNA]</scope>
    <source>
        <strain evidence="2 4">ATCC 33342</strain>
    </source>
</reference>
<dbReference type="EMBL" id="FTNL01000009">
    <property type="protein sequence ID" value="SIR28739.1"/>
    <property type="molecule type" value="Genomic_DNA"/>
</dbReference>
<name>A0A377GHG4_9GAMM</name>
<feature type="domain" description="Lantibiotic biosynthesis protein dehydration" evidence="1">
    <location>
        <begin position="353"/>
        <end position="403"/>
    </location>
</feature>
<feature type="domain" description="Lantibiotic biosynthesis protein dehydration" evidence="1">
    <location>
        <begin position="167"/>
        <end position="321"/>
    </location>
</feature>
<dbReference type="Proteomes" id="UP000186808">
    <property type="component" value="Unassembled WGS sequence"/>
</dbReference>
<gene>
    <name evidence="3" type="ORF">NCTC11401_00791</name>
    <name evidence="2" type="ORF">SAMN05421777_10993</name>
</gene>
<dbReference type="OrthoDB" id="612737at2"/>
<reference evidence="3 5" key="2">
    <citation type="submission" date="2018-06" db="EMBL/GenBank/DDBJ databases">
        <authorList>
            <consortium name="Pathogen Informatics"/>
            <person name="Doyle S."/>
        </authorList>
    </citation>
    <scope>NUCLEOTIDE SEQUENCE [LARGE SCALE GENOMIC DNA]</scope>
    <source>
        <strain evidence="3 5">NCTC11401</strain>
    </source>
</reference>
<dbReference type="AlphaFoldDB" id="A0A377GHG4"/>
<protein>
    <submittedName>
        <fullName evidence="3">Lantibiotic modifying enzyme</fullName>
    </submittedName>
</protein>
<evidence type="ECO:0000313" key="2">
    <source>
        <dbReference type="EMBL" id="SIR28739.1"/>
    </source>
</evidence>
<accession>A0A377GHG4</accession>
<dbReference type="EMBL" id="UGGV01000001">
    <property type="protein sequence ID" value="STO23985.1"/>
    <property type="molecule type" value="Genomic_DNA"/>
</dbReference>
<dbReference type="STRING" id="464.Lgor_2060"/>
<keyword evidence="4" id="KW-1185">Reference proteome</keyword>
<evidence type="ECO:0000259" key="1">
    <source>
        <dbReference type="Pfam" id="PF13575"/>
    </source>
</evidence>
<organism evidence="3 5">
    <name type="scientific">Fluoribacter gormanii</name>
    <dbReference type="NCBI Taxonomy" id="464"/>
    <lineage>
        <taxon>Bacteria</taxon>
        <taxon>Pseudomonadati</taxon>
        <taxon>Pseudomonadota</taxon>
        <taxon>Gammaproteobacteria</taxon>
        <taxon>Legionellales</taxon>
        <taxon>Legionellaceae</taxon>
        <taxon>Fluoribacter</taxon>
    </lineage>
</organism>